<dbReference type="EMBL" id="SDHZ01000001">
    <property type="protein sequence ID" value="RXK86952.1"/>
    <property type="molecule type" value="Genomic_DNA"/>
</dbReference>
<comment type="caution">
    <text evidence="2">The sequence shown here is derived from an EMBL/GenBank/DDBJ whole genome shotgun (WGS) entry which is preliminary data.</text>
</comment>
<dbReference type="RefSeq" id="WP_129002701.1">
    <property type="nucleotide sequence ID" value="NZ_SDHZ01000001.1"/>
</dbReference>
<name>A0A4Q1DBY5_9BACT</name>
<gene>
    <name evidence="2" type="ORF">ESB13_09250</name>
</gene>
<dbReference type="AlphaFoldDB" id="A0A4Q1DBY5"/>
<protein>
    <submittedName>
        <fullName evidence="2">Uncharacterized protein</fullName>
    </submittedName>
</protein>
<evidence type="ECO:0000313" key="2">
    <source>
        <dbReference type="EMBL" id="RXK86952.1"/>
    </source>
</evidence>
<feature type="compositionally biased region" description="Basic and acidic residues" evidence="1">
    <location>
        <begin position="22"/>
        <end position="61"/>
    </location>
</feature>
<proteinExistence type="predicted"/>
<dbReference type="Proteomes" id="UP000290545">
    <property type="component" value="Unassembled WGS sequence"/>
</dbReference>
<feature type="region of interest" description="Disordered" evidence="1">
    <location>
        <begin position="1"/>
        <end position="61"/>
    </location>
</feature>
<keyword evidence="3" id="KW-1185">Reference proteome</keyword>
<organism evidence="2 3">
    <name type="scientific">Filimonas effusa</name>
    <dbReference type="NCBI Taxonomy" id="2508721"/>
    <lineage>
        <taxon>Bacteria</taxon>
        <taxon>Pseudomonadati</taxon>
        <taxon>Bacteroidota</taxon>
        <taxon>Chitinophagia</taxon>
        <taxon>Chitinophagales</taxon>
        <taxon>Chitinophagaceae</taxon>
        <taxon>Filimonas</taxon>
    </lineage>
</organism>
<reference evidence="2 3" key="1">
    <citation type="submission" date="2019-01" db="EMBL/GenBank/DDBJ databases">
        <title>Filimonas sp. strain TTM-71.</title>
        <authorList>
            <person name="Chen W.-M."/>
        </authorList>
    </citation>
    <scope>NUCLEOTIDE SEQUENCE [LARGE SCALE GENOMIC DNA]</scope>
    <source>
        <strain evidence="2 3">TTM-71</strain>
    </source>
</reference>
<feature type="compositionally biased region" description="Polar residues" evidence="1">
    <location>
        <begin position="1"/>
        <end position="21"/>
    </location>
</feature>
<evidence type="ECO:0000313" key="3">
    <source>
        <dbReference type="Proteomes" id="UP000290545"/>
    </source>
</evidence>
<sequence>MKNATVKQTSKPVHTRSINTRPENKDDIDSRKNEEWDIKGDDVTHNKRQTKADKVGEKSGK</sequence>
<accession>A0A4Q1DBY5</accession>
<evidence type="ECO:0000256" key="1">
    <source>
        <dbReference type="SAM" id="MobiDB-lite"/>
    </source>
</evidence>
<dbReference type="OrthoDB" id="678101at2"/>